<dbReference type="InterPro" id="IPR000092">
    <property type="entry name" value="Polyprenyl_synt"/>
</dbReference>
<comment type="caution">
    <text evidence="8">The sequence shown here is derived from an EMBL/GenBank/DDBJ whole genome shotgun (WGS) entry which is preliminary data.</text>
</comment>
<evidence type="ECO:0000256" key="3">
    <source>
        <dbReference type="ARBA" id="ARBA00022679"/>
    </source>
</evidence>
<accession>A0ABS7YFR6</accession>
<dbReference type="EMBL" id="JAHYBX010000009">
    <property type="protein sequence ID" value="MCA1857857.1"/>
    <property type="molecule type" value="Genomic_DNA"/>
</dbReference>
<evidence type="ECO:0000256" key="5">
    <source>
        <dbReference type="ARBA" id="ARBA00022842"/>
    </source>
</evidence>
<evidence type="ECO:0000256" key="1">
    <source>
        <dbReference type="ARBA" id="ARBA00001946"/>
    </source>
</evidence>
<evidence type="ECO:0000256" key="7">
    <source>
        <dbReference type="RuleBase" id="RU004466"/>
    </source>
</evidence>
<organism evidence="8 9">
    <name type="scientific">Massilia hydrophila</name>
    <dbReference type="NCBI Taxonomy" id="3044279"/>
    <lineage>
        <taxon>Bacteria</taxon>
        <taxon>Pseudomonadati</taxon>
        <taxon>Pseudomonadota</taxon>
        <taxon>Betaproteobacteria</taxon>
        <taxon>Burkholderiales</taxon>
        <taxon>Oxalobacteraceae</taxon>
        <taxon>Telluria group</taxon>
        <taxon>Massilia</taxon>
    </lineage>
</organism>
<proteinExistence type="inferred from homology"/>
<protein>
    <submittedName>
        <fullName evidence="8">Polyprenyl synthetase family protein</fullName>
    </submittedName>
</protein>
<reference evidence="8 9" key="1">
    <citation type="submission" date="2021-07" db="EMBL/GenBank/DDBJ databases">
        <title>Characterization of Violacein-producing bacteria and related species.</title>
        <authorList>
            <person name="Wilson H.S."/>
            <person name="De Leon M.E."/>
        </authorList>
    </citation>
    <scope>NUCLEOTIDE SEQUENCE [LARGE SCALE GENOMIC DNA]</scope>
    <source>
        <strain evidence="8 9">HSC-2F05</strain>
    </source>
</reference>
<gene>
    <name evidence="8" type="ORF">LE190_18290</name>
</gene>
<dbReference type="CDD" id="cd00685">
    <property type="entry name" value="Trans_IPPS_HT"/>
    <property type="match status" value="1"/>
</dbReference>
<dbReference type="Gene3D" id="1.10.600.10">
    <property type="entry name" value="Farnesyl Diphosphate Synthase"/>
    <property type="match status" value="1"/>
</dbReference>
<keyword evidence="6" id="KW-0414">Isoprene biosynthesis</keyword>
<name>A0ABS7YFR6_9BURK</name>
<evidence type="ECO:0000256" key="4">
    <source>
        <dbReference type="ARBA" id="ARBA00022723"/>
    </source>
</evidence>
<evidence type="ECO:0000256" key="2">
    <source>
        <dbReference type="ARBA" id="ARBA00006706"/>
    </source>
</evidence>
<dbReference type="PANTHER" id="PTHR43281:SF1">
    <property type="entry name" value="FARNESYL DIPHOSPHATE SYNTHASE"/>
    <property type="match status" value="1"/>
</dbReference>
<dbReference type="InterPro" id="IPR033749">
    <property type="entry name" value="Polyprenyl_synt_CS"/>
</dbReference>
<dbReference type="RefSeq" id="WP_225240044.1">
    <property type="nucleotide sequence ID" value="NZ_JAHYBX010000009.1"/>
</dbReference>
<keyword evidence="9" id="KW-1185">Reference proteome</keyword>
<keyword evidence="3 7" id="KW-0808">Transferase</keyword>
<dbReference type="SUPFAM" id="SSF48576">
    <property type="entry name" value="Terpenoid synthases"/>
    <property type="match status" value="1"/>
</dbReference>
<dbReference type="Pfam" id="PF00348">
    <property type="entry name" value="polyprenyl_synt"/>
    <property type="match status" value="1"/>
</dbReference>
<sequence length="350" mass="36381">MKTMAGRLDRARNPTRGVGMDGYELARDDALRAGGLDDLRALIEARMAALLAESGDGKDLLAAAMRAGALGAGKRMRPMLVMLVARDLGCTSPGLVDVACAVEMVHAASLVLDDLPCMDDAQLRRGQPTIHVQFGEDVAILAAVALLSRAFGVLAGAADIAPVTRSRLVARMSETVGSQGLVRGQFQDLRGGARSPDAIATTNELKTGVLLGVAADMAAIVANAGERVAQSLRAFALAAGHAFQIRDDLIDLPGKDIVLTGAASGKDSNKDLGKATLLATLGLEETQHQLARHLADAQRHLDAALGPRSGTRQFLDSLFAQGRARARAEAAPAAPVLAAEDAHSRALLVS</sequence>
<evidence type="ECO:0000313" key="8">
    <source>
        <dbReference type="EMBL" id="MCA1857857.1"/>
    </source>
</evidence>
<evidence type="ECO:0000256" key="6">
    <source>
        <dbReference type="ARBA" id="ARBA00023229"/>
    </source>
</evidence>
<dbReference type="PANTHER" id="PTHR43281">
    <property type="entry name" value="FARNESYL DIPHOSPHATE SYNTHASE"/>
    <property type="match status" value="1"/>
</dbReference>
<dbReference type="PROSITE" id="PS00723">
    <property type="entry name" value="POLYPRENYL_SYNTHASE_1"/>
    <property type="match status" value="1"/>
</dbReference>
<dbReference type="Proteomes" id="UP001198602">
    <property type="component" value="Unassembled WGS sequence"/>
</dbReference>
<keyword evidence="5" id="KW-0460">Magnesium</keyword>
<keyword evidence="4" id="KW-0479">Metal-binding</keyword>
<comment type="cofactor">
    <cofactor evidence="1">
        <name>Mg(2+)</name>
        <dbReference type="ChEBI" id="CHEBI:18420"/>
    </cofactor>
</comment>
<dbReference type="InterPro" id="IPR008949">
    <property type="entry name" value="Isoprenoid_synthase_dom_sf"/>
</dbReference>
<comment type="similarity">
    <text evidence="2 7">Belongs to the FPP/GGPP synthase family.</text>
</comment>
<dbReference type="SFLD" id="SFLDS00005">
    <property type="entry name" value="Isoprenoid_Synthase_Type_I"/>
    <property type="match status" value="1"/>
</dbReference>
<evidence type="ECO:0000313" key="9">
    <source>
        <dbReference type="Proteomes" id="UP001198602"/>
    </source>
</evidence>